<dbReference type="CDD" id="cd18793">
    <property type="entry name" value="SF2_C_SNF"/>
    <property type="match status" value="1"/>
</dbReference>
<dbReference type="EMBL" id="SUPK01000006">
    <property type="protein sequence ID" value="TJY41278.1"/>
    <property type="molecule type" value="Genomic_DNA"/>
</dbReference>
<evidence type="ECO:0000313" key="7">
    <source>
        <dbReference type="EMBL" id="TJY41278.1"/>
    </source>
</evidence>
<evidence type="ECO:0000259" key="6">
    <source>
        <dbReference type="PROSITE" id="PS51194"/>
    </source>
</evidence>
<sequence length="208" mass="23663">MNVMEKPILVLMDPALESDYLNLLYEYFAASERNGRTSSISDKKQMMAVKEKMCSLCNRNPEKLNQLKTIIQSAQEKREKTVVMFRSPAVAAEIMELLSADMPSSAIVTVTPQMSIHELNQMIDRFNKIPESTALLVTDAVSTGLDVTAANHLVHYDYPPRYADLMQRNNRITRQTSQHAEAVIYYLATAGKIDEFDYQECMSENRPM</sequence>
<evidence type="ECO:0000256" key="4">
    <source>
        <dbReference type="ARBA" id="ARBA00022806"/>
    </source>
</evidence>
<protein>
    <recommendedName>
        <fullName evidence="1">RNA helicase</fullName>
        <ecNumber evidence="1">3.6.4.13</ecNumber>
    </recommendedName>
</protein>
<evidence type="ECO:0000256" key="5">
    <source>
        <dbReference type="ARBA" id="ARBA00022840"/>
    </source>
</evidence>
<dbReference type="RefSeq" id="WP_136778197.1">
    <property type="nucleotide sequence ID" value="NZ_SUPK01000006.1"/>
</dbReference>
<dbReference type="SMART" id="SM00490">
    <property type="entry name" value="HELICc"/>
    <property type="match status" value="1"/>
</dbReference>
<keyword evidence="3" id="KW-0378">Hydrolase</keyword>
<dbReference type="Proteomes" id="UP000309673">
    <property type="component" value="Unassembled WGS sequence"/>
</dbReference>
<dbReference type="PANTHER" id="PTHR47963:SF8">
    <property type="entry name" value="ATP-DEPENDENT RNA HELICASE DEAD"/>
    <property type="match status" value="1"/>
</dbReference>
<dbReference type="Pfam" id="PF00271">
    <property type="entry name" value="Helicase_C"/>
    <property type="match status" value="1"/>
</dbReference>
<keyword evidence="5" id="KW-0067">ATP-binding</keyword>
<name>A0A4U0F9T5_9BACL</name>
<dbReference type="PROSITE" id="PS51194">
    <property type="entry name" value="HELICASE_CTER"/>
    <property type="match status" value="1"/>
</dbReference>
<organism evidence="7 8">
    <name type="scientific">Cohnella pontilimi</name>
    <dbReference type="NCBI Taxonomy" id="2564100"/>
    <lineage>
        <taxon>Bacteria</taxon>
        <taxon>Bacillati</taxon>
        <taxon>Bacillota</taxon>
        <taxon>Bacilli</taxon>
        <taxon>Bacillales</taxon>
        <taxon>Paenibacillaceae</taxon>
        <taxon>Cohnella</taxon>
    </lineage>
</organism>
<dbReference type="InterPro" id="IPR050547">
    <property type="entry name" value="DEAD_box_RNA_helicases"/>
</dbReference>
<dbReference type="InterPro" id="IPR001650">
    <property type="entry name" value="Helicase_C-like"/>
</dbReference>
<dbReference type="GO" id="GO:0003723">
    <property type="term" value="F:RNA binding"/>
    <property type="evidence" value="ECO:0007669"/>
    <property type="project" value="TreeGrafter"/>
</dbReference>
<dbReference type="GO" id="GO:0005524">
    <property type="term" value="F:ATP binding"/>
    <property type="evidence" value="ECO:0007669"/>
    <property type="project" value="UniProtKB-KW"/>
</dbReference>
<keyword evidence="2" id="KW-0547">Nucleotide-binding</keyword>
<dbReference type="OrthoDB" id="9815272at2"/>
<dbReference type="EC" id="3.6.4.13" evidence="1"/>
<evidence type="ECO:0000256" key="2">
    <source>
        <dbReference type="ARBA" id="ARBA00022741"/>
    </source>
</evidence>
<dbReference type="GO" id="GO:0016787">
    <property type="term" value="F:hydrolase activity"/>
    <property type="evidence" value="ECO:0007669"/>
    <property type="project" value="UniProtKB-KW"/>
</dbReference>
<dbReference type="AlphaFoldDB" id="A0A4U0F9T5"/>
<evidence type="ECO:0000256" key="1">
    <source>
        <dbReference type="ARBA" id="ARBA00012552"/>
    </source>
</evidence>
<proteinExistence type="predicted"/>
<dbReference type="GO" id="GO:0003724">
    <property type="term" value="F:RNA helicase activity"/>
    <property type="evidence" value="ECO:0007669"/>
    <property type="project" value="UniProtKB-EC"/>
</dbReference>
<feature type="domain" description="Helicase C-terminal" evidence="6">
    <location>
        <begin position="66"/>
        <end position="208"/>
    </location>
</feature>
<evidence type="ECO:0000256" key="3">
    <source>
        <dbReference type="ARBA" id="ARBA00022801"/>
    </source>
</evidence>
<accession>A0A4U0F9T5</accession>
<comment type="caution">
    <text evidence="7">The sequence shown here is derived from an EMBL/GenBank/DDBJ whole genome shotgun (WGS) entry which is preliminary data.</text>
</comment>
<dbReference type="PANTHER" id="PTHR47963">
    <property type="entry name" value="DEAD-BOX ATP-DEPENDENT RNA HELICASE 47, MITOCHONDRIAL"/>
    <property type="match status" value="1"/>
</dbReference>
<evidence type="ECO:0000313" key="8">
    <source>
        <dbReference type="Proteomes" id="UP000309673"/>
    </source>
</evidence>
<dbReference type="SUPFAM" id="SSF52540">
    <property type="entry name" value="P-loop containing nucleoside triphosphate hydrolases"/>
    <property type="match status" value="1"/>
</dbReference>
<keyword evidence="8" id="KW-1185">Reference proteome</keyword>
<keyword evidence="4 7" id="KW-0347">Helicase</keyword>
<dbReference type="Gene3D" id="3.40.50.300">
    <property type="entry name" value="P-loop containing nucleotide triphosphate hydrolases"/>
    <property type="match status" value="1"/>
</dbReference>
<gene>
    <name evidence="7" type="ORF">E5161_12650</name>
</gene>
<dbReference type="InterPro" id="IPR049730">
    <property type="entry name" value="SNF2/RAD54-like_C"/>
</dbReference>
<reference evidence="7 8" key="1">
    <citation type="submission" date="2019-04" db="EMBL/GenBank/DDBJ databases">
        <title>Cohnella sp. nov., isolated from soil.</title>
        <authorList>
            <person name="Kim W."/>
        </authorList>
    </citation>
    <scope>NUCLEOTIDE SEQUENCE [LARGE SCALE GENOMIC DNA]</scope>
    <source>
        <strain evidence="7 8">CAU 1483</strain>
    </source>
</reference>
<dbReference type="InterPro" id="IPR027417">
    <property type="entry name" value="P-loop_NTPase"/>
</dbReference>